<evidence type="ECO:0000313" key="2">
    <source>
        <dbReference type="Ensembl" id="ENSHBUP00000005823.1"/>
    </source>
</evidence>
<proteinExistence type="predicted"/>
<name>A0A3Q2VDL9_HAPBU</name>
<evidence type="ECO:0000313" key="3">
    <source>
        <dbReference type="Proteomes" id="UP000264840"/>
    </source>
</evidence>
<keyword evidence="3" id="KW-1185">Reference proteome</keyword>
<sequence>SPPLCQNIIVLSTLSVRRIFRLSCSCHKVPPDYSDQVNPSKKIPGTSVCTNEQRGLFLSVGIQFVPESSLGLVLPQQPSQHPNRLMGKDRKEGR</sequence>
<feature type="region of interest" description="Disordered" evidence="1">
    <location>
        <begin position="73"/>
        <end position="94"/>
    </location>
</feature>
<dbReference type="Proteomes" id="UP000264840">
    <property type="component" value="Unplaced"/>
</dbReference>
<accession>A0A3Q2VDL9</accession>
<reference evidence="2" key="1">
    <citation type="submission" date="2025-08" db="UniProtKB">
        <authorList>
            <consortium name="Ensembl"/>
        </authorList>
    </citation>
    <scope>IDENTIFICATION</scope>
</reference>
<dbReference type="AlphaFoldDB" id="A0A3Q2VDL9"/>
<dbReference type="Ensembl" id="ENSHBUT00000006335.1">
    <property type="protein sequence ID" value="ENSHBUP00000005823.1"/>
    <property type="gene ID" value="ENSHBUG00000007216.1"/>
</dbReference>
<reference evidence="2" key="2">
    <citation type="submission" date="2025-09" db="UniProtKB">
        <authorList>
            <consortium name="Ensembl"/>
        </authorList>
    </citation>
    <scope>IDENTIFICATION</scope>
</reference>
<evidence type="ECO:0000256" key="1">
    <source>
        <dbReference type="SAM" id="MobiDB-lite"/>
    </source>
</evidence>
<organism evidence="2 3">
    <name type="scientific">Haplochromis burtoni</name>
    <name type="common">Burton's mouthbrooder</name>
    <name type="synonym">Chromis burtoni</name>
    <dbReference type="NCBI Taxonomy" id="8153"/>
    <lineage>
        <taxon>Eukaryota</taxon>
        <taxon>Metazoa</taxon>
        <taxon>Chordata</taxon>
        <taxon>Craniata</taxon>
        <taxon>Vertebrata</taxon>
        <taxon>Euteleostomi</taxon>
        <taxon>Actinopterygii</taxon>
        <taxon>Neopterygii</taxon>
        <taxon>Teleostei</taxon>
        <taxon>Neoteleostei</taxon>
        <taxon>Acanthomorphata</taxon>
        <taxon>Ovalentaria</taxon>
        <taxon>Cichlomorphae</taxon>
        <taxon>Cichliformes</taxon>
        <taxon>Cichlidae</taxon>
        <taxon>African cichlids</taxon>
        <taxon>Pseudocrenilabrinae</taxon>
        <taxon>Haplochromini</taxon>
        <taxon>Haplochromis</taxon>
    </lineage>
</organism>
<protein>
    <submittedName>
        <fullName evidence="2">Uncharacterized protein</fullName>
    </submittedName>
</protein>